<feature type="region of interest" description="Disordered" evidence="1">
    <location>
        <begin position="345"/>
        <end position="366"/>
    </location>
</feature>
<evidence type="ECO:0000313" key="3">
    <source>
        <dbReference type="EnsemblMetazoa" id="HelroP166295"/>
    </source>
</evidence>
<organism evidence="3 4">
    <name type="scientific">Helobdella robusta</name>
    <name type="common">Californian leech</name>
    <dbReference type="NCBI Taxonomy" id="6412"/>
    <lineage>
        <taxon>Eukaryota</taxon>
        <taxon>Metazoa</taxon>
        <taxon>Spiralia</taxon>
        <taxon>Lophotrochozoa</taxon>
        <taxon>Annelida</taxon>
        <taxon>Clitellata</taxon>
        <taxon>Hirudinea</taxon>
        <taxon>Rhynchobdellida</taxon>
        <taxon>Glossiphoniidae</taxon>
        <taxon>Helobdella</taxon>
    </lineage>
</organism>
<dbReference type="Proteomes" id="UP000015101">
    <property type="component" value="Unassembled WGS sequence"/>
</dbReference>
<dbReference type="EMBL" id="KB097753">
    <property type="protein sequence ID" value="ESN90603.1"/>
    <property type="molecule type" value="Genomic_DNA"/>
</dbReference>
<dbReference type="CTD" id="20201449"/>
<reference evidence="4" key="1">
    <citation type="submission" date="2012-12" db="EMBL/GenBank/DDBJ databases">
        <authorList>
            <person name="Hellsten U."/>
            <person name="Grimwood J."/>
            <person name="Chapman J.A."/>
            <person name="Shapiro H."/>
            <person name="Aerts A."/>
            <person name="Otillar R.P."/>
            <person name="Terry A.Y."/>
            <person name="Boore J.L."/>
            <person name="Simakov O."/>
            <person name="Marletaz F."/>
            <person name="Cho S.-J."/>
            <person name="Edsinger-Gonzales E."/>
            <person name="Havlak P."/>
            <person name="Kuo D.-H."/>
            <person name="Larsson T."/>
            <person name="Lv J."/>
            <person name="Arendt D."/>
            <person name="Savage R."/>
            <person name="Osoegawa K."/>
            <person name="de Jong P."/>
            <person name="Lindberg D.R."/>
            <person name="Seaver E.C."/>
            <person name="Weisblat D.A."/>
            <person name="Putnam N.H."/>
            <person name="Grigoriev I.V."/>
            <person name="Rokhsar D.S."/>
        </authorList>
    </citation>
    <scope>NUCLEOTIDE SEQUENCE</scope>
</reference>
<protein>
    <submittedName>
        <fullName evidence="2 3">Uncharacterized protein</fullName>
    </submittedName>
</protein>
<evidence type="ECO:0000313" key="4">
    <source>
        <dbReference type="Proteomes" id="UP000015101"/>
    </source>
</evidence>
<gene>
    <name evidence="3" type="primary">20201449</name>
    <name evidence="2" type="ORF">HELRODRAFT_166295</name>
</gene>
<dbReference type="HOGENOM" id="CLU_827023_0_0_1"/>
<dbReference type="AlphaFoldDB" id="T1EXZ9"/>
<sequence length="366" mass="41718">MVNSDGQPDGSTLVLDAKTQKVLDEIGSFIDFLLRNIAVVTFKFNFFFKTRLLDFSIAMMQAEEWYFEELAQKAAKIKKSRSRKKNRSTATPSAVATASSIETHSSVKTTFAGTLFPSTSFPPDALDHSLTIPSFKVMNELNARYLTANHQAISELLDLFGRMKGLQMVAGNLMNLLSKRFDKSAEKLEDVRYYFKHWTGFCARTYNCLHHKYPSNQLPPNLSPPEVKFIVWPLAVRTAIYCASQFIKDTTELVGINTEKYKVMQFEKFMTSEELLTMKNILGFFQNKFSNMFNLLGKPKTVVTDENVEILPPIDENLKIFTEPITMDTILLNFPHEIPSDVPVKKTKNSAGLKKRRKNDKNIYSV</sequence>
<evidence type="ECO:0000313" key="2">
    <source>
        <dbReference type="EMBL" id="ESN90603.1"/>
    </source>
</evidence>
<keyword evidence="4" id="KW-1185">Reference proteome</keyword>
<dbReference type="OrthoDB" id="6281554at2759"/>
<dbReference type="EnsemblMetazoa" id="HelroT166295">
    <property type="protein sequence ID" value="HelroP166295"/>
    <property type="gene ID" value="HelroG166295"/>
</dbReference>
<reference evidence="3" key="3">
    <citation type="submission" date="2015-06" db="UniProtKB">
        <authorList>
            <consortium name="EnsemblMetazoa"/>
        </authorList>
    </citation>
    <scope>IDENTIFICATION</scope>
</reference>
<feature type="compositionally biased region" description="Basic residues" evidence="1">
    <location>
        <begin position="345"/>
        <end position="359"/>
    </location>
</feature>
<evidence type="ECO:0000256" key="1">
    <source>
        <dbReference type="SAM" id="MobiDB-lite"/>
    </source>
</evidence>
<dbReference type="EMBL" id="AMQM01002305">
    <property type="status" value="NOT_ANNOTATED_CDS"/>
    <property type="molecule type" value="Genomic_DNA"/>
</dbReference>
<proteinExistence type="predicted"/>
<dbReference type="InParanoid" id="T1EXZ9"/>
<dbReference type="RefSeq" id="XP_009031504.1">
    <property type="nucleotide sequence ID" value="XM_009033256.1"/>
</dbReference>
<name>T1EXZ9_HELRO</name>
<accession>T1EXZ9</accession>
<dbReference type="GeneID" id="20201449"/>
<dbReference type="KEGG" id="hro:HELRODRAFT_166295"/>
<reference evidence="2 4" key="2">
    <citation type="journal article" date="2013" name="Nature">
        <title>Insights into bilaterian evolution from three spiralian genomes.</title>
        <authorList>
            <person name="Simakov O."/>
            <person name="Marletaz F."/>
            <person name="Cho S.J."/>
            <person name="Edsinger-Gonzales E."/>
            <person name="Havlak P."/>
            <person name="Hellsten U."/>
            <person name="Kuo D.H."/>
            <person name="Larsson T."/>
            <person name="Lv J."/>
            <person name="Arendt D."/>
            <person name="Savage R."/>
            <person name="Osoegawa K."/>
            <person name="de Jong P."/>
            <person name="Grimwood J."/>
            <person name="Chapman J.A."/>
            <person name="Shapiro H."/>
            <person name="Aerts A."/>
            <person name="Otillar R.P."/>
            <person name="Terry A.Y."/>
            <person name="Boore J.L."/>
            <person name="Grigoriev I.V."/>
            <person name="Lindberg D.R."/>
            <person name="Seaver E.C."/>
            <person name="Weisblat D.A."/>
            <person name="Putnam N.H."/>
            <person name="Rokhsar D.S."/>
        </authorList>
    </citation>
    <scope>NUCLEOTIDE SEQUENCE</scope>
</reference>